<feature type="transmembrane region" description="Helical" evidence="1">
    <location>
        <begin position="139"/>
        <end position="160"/>
    </location>
</feature>
<comment type="caution">
    <text evidence="2">The sequence shown here is derived from an EMBL/GenBank/DDBJ whole genome shotgun (WGS) entry which is preliminary data.</text>
</comment>
<feature type="transmembrane region" description="Helical" evidence="1">
    <location>
        <begin position="64"/>
        <end position="84"/>
    </location>
</feature>
<reference evidence="2" key="1">
    <citation type="submission" date="2020-10" db="EMBL/GenBank/DDBJ databases">
        <authorList>
            <person name="Gilroy R."/>
        </authorList>
    </citation>
    <scope>NUCLEOTIDE SEQUENCE</scope>
    <source>
        <strain evidence="2">ChiGjej2B2-12916</strain>
    </source>
</reference>
<feature type="transmembrane region" description="Helical" evidence="1">
    <location>
        <begin position="254"/>
        <end position="272"/>
    </location>
</feature>
<feature type="transmembrane region" description="Helical" evidence="1">
    <location>
        <begin position="38"/>
        <end position="57"/>
    </location>
</feature>
<sequence>MSWSKVRWQEKLCGILALACLLGTVAAALQLQQGSVADRVWVAVCLVLMAALGGLLLKKENVPINQILVLLLPLAAAMLVRCLLLDHESDDYLTFLSQWYDVIREGGGLGAISQPVGNYNVPYLYFIALISYLDIPDLYLYKLFSIFLDVILAWGGLRLVRVLTKEKGNTILPQIAFGVLLFVPTVVLNGSYWAQCDAIYGALVVHAVACVLEGKNKWSLVWLAVAFSFKLQTVFIMPLWGVLWLAGRVKFRELFVFPGVYVLTAIPALLLGKPWKDILSVYLGQMGEYDRLTLNAPSVYQFLPAHATYDPAFLSQMGIIAAMILAFTMLFIGAWKGKKLDNQMALAVAMVLVVGIPFLLPHMHERYFYLADVLAVCWAVSNWRRIPAAVLVCGSSLASYSVYLRLKYNYILYISGDYLVMFWEAAAMAAALIFCIVHLVILCVKKGETT</sequence>
<keyword evidence="1" id="KW-0812">Transmembrane</keyword>
<gene>
    <name evidence="2" type="ORF">IAD31_04860</name>
</gene>
<dbReference type="EMBL" id="DVFO01000046">
    <property type="protein sequence ID" value="HIQ60907.1"/>
    <property type="molecule type" value="Genomic_DNA"/>
</dbReference>
<name>A0A9D1CGU4_9FIRM</name>
<reference evidence="2" key="2">
    <citation type="journal article" date="2021" name="PeerJ">
        <title>Extensive microbial diversity within the chicken gut microbiome revealed by metagenomics and culture.</title>
        <authorList>
            <person name="Gilroy R."/>
            <person name="Ravi A."/>
            <person name="Getino M."/>
            <person name="Pursley I."/>
            <person name="Horton D.L."/>
            <person name="Alikhan N.F."/>
            <person name="Baker D."/>
            <person name="Gharbi K."/>
            <person name="Hall N."/>
            <person name="Watson M."/>
            <person name="Adriaenssens E.M."/>
            <person name="Foster-Nyarko E."/>
            <person name="Jarju S."/>
            <person name="Secka A."/>
            <person name="Antonio M."/>
            <person name="Oren A."/>
            <person name="Chaudhuri R.R."/>
            <person name="La Ragione R."/>
            <person name="Hildebrand F."/>
            <person name="Pallen M.J."/>
        </authorList>
    </citation>
    <scope>NUCLEOTIDE SEQUENCE</scope>
    <source>
        <strain evidence="2">ChiGjej2B2-12916</strain>
    </source>
</reference>
<feature type="transmembrane region" description="Helical" evidence="1">
    <location>
        <begin position="418"/>
        <end position="444"/>
    </location>
</feature>
<evidence type="ECO:0000256" key="1">
    <source>
        <dbReference type="SAM" id="Phobius"/>
    </source>
</evidence>
<accession>A0A9D1CGU4</accession>
<proteinExistence type="predicted"/>
<feature type="transmembrane region" description="Helical" evidence="1">
    <location>
        <begin position="344"/>
        <end position="360"/>
    </location>
</feature>
<protein>
    <submittedName>
        <fullName evidence="2">Conjugal transfer protein TraL</fullName>
    </submittedName>
</protein>
<dbReference type="AlphaFoldDB" id="A0A9D1CGU4"/>
<feature type="transmembrane region" description="Helical" evidence="1">
    <location>
        <begin position="221"/>
        <end position="247"/>
    </location>
</feature>
<evidence type="ECO:0000313" key="2">
    <source>
        <dbReference type="EMBL" id="HIQ60907.1"/>
    </source>
</evidence>
<evidence type="ECO:0000313" key="3">
    <source>
        <dbReference type="Proteomes" id="UP000886879"/>
    </source>
</evidence>
<feature type="transmembrane region" description="Helical" evidence="1">
    <location>
        <begin position="313"/>
        <end position="332"/>
    </location>
</feature>
<keyword evidence="1" id="KW-0472">Membrane</keyword>
<feature type="transmembrane region" description="Helical" evidence="1">
    <location>
        <begin position="172"/>
        <end position="194"/>
    </location>
</feature>
<keyword evidence="1" id="KW-1133">Transmembrane helix</keyword>
<organism evidence="2 3">
    <name type="scientific">Candidatus Enterenecus faecium</name>
    <dbReference type="NCBI Taxonomy" id="2840780"/>
    <lineage>
        <taxon>Bacteria</taxon>
        <taxon>Bacillati</taxon>
        <taxon>Bacillota</taxon>
        <taxon>Clostridia</taxon>
        <taxon>Eubacteriales</taxon>
        <taxon>Candidatus Enterenecus</taxon>
    </lineage>
</organism>
<dbReference type="Proteomes" id="UP000886879">
    <property type="component" value="Unassembled WGS sequence"/>
</dbReference>